<evidence type="ECO:0000313" key="14">
    <source>
        <dbReference type="Proteomes" id="UP000824073"/>
    </source>
</evidence>
<keyword evidence="9 10" id="KW-0472">Membrane</keyword>
<dbReference type="EMBL" id="DVMR01000025">
    <property type="protein sequence ID" value="HIU43088.1"/>
    <property type="molecule type" value="Genomic_DNA"/>
</dbReference>
<comment type="caution">
    <text evidence="13">The sequence shown here is derived from an EMBL/GenBank/DDBJ whole genome shotgun (WGS) entry which is preliminary data.</text>
</comment>
<proteinExistence type="predicted"/>
<dbReference type="PANTHER" id="PTHR24221:SF654">
    <property type="entry name" value="ATP-BINDING CASSETTE SUB-FAMILY B MEMBER 6"/>
    <property type="match status" value="1"/>
</dbReference>
<dbReference type="GO" id="GO:0005524">
    <property type="term" value="F:ATP binding"/>
    <property type="evidence" value="ECO:0007669"/>
    <property type="project" value="UniProtKB-KW"/>
</dbReference>
<dbReference type="PANTHER" id="PTHR24221">
    <property type="entry name" value="ATP-BINDING CASSETTE SUB-FAMILY B"/>
    <property type="match status" value="1"/>
</dbReference>
<evidence type="ECO:0000256" key="5">
    <source>
        <dbReference type="ARBA" id="ARBA00022741"/>
    </source>
</evidence>
<dbReference type="PROSITE" id="PS50893">
    <property type="entry name" value="ABC_TRANSPORTER_2"/>
    <property type="match status" value="1"/>
</dbReference>
<dbReference type="Pfam" id="PF00005">
    <property type="entry name" value="ABC_tran"/>
    <property type="match status" value="1"/>
</dbReference>
<evidence type="ECO:0000256" key="8">
    <source>
        <dbReference type="ARBA" id="ARBA00022989"/>
    </source>
</evidence>
<keyword evidence="6" id="KW-0645">Protease</keyword>
<evidence type="ECO:0000256" key="7">
    <source>
        <dbReference type="ARBA" id="ARBA00022840"/>
    </source>
</evidence>
<dbReference type="SMART" id="SM00382">
    <property type="entry name" value="AAA"/>
    <property type="match status" value="1"/>
</dbReference>
<sequence>MTRRLLRTAAPVRGTLIVSTLASIVGNLAQMGLMGFGALTILACTGRLGRPALWGAGMAVSAVLIVLCRYVEGVVSHAGAYQLLAHMRVSLFEKLRTLAPACLIDREKGDILNIAVSDIETIEFFFAHTIGPMFTVILLPCATLLLALSYSPLYAAVLLPIYLIISVVFPLAAVRLGRGVGMRYRERLGRMKSFVLESIYGLKDIQIFGAGPRRLEQVRERNQEINQAAHGLTLHRQAVSSVPTFFVYLARISILAVASYLTLRGTGDPMAAILLSYVATASFSSTQSLTTVISSLLETYAAAERLFILEDTELEVTEDPSPQSTGPIREIVFDSVDFGYKQGTRDILSGFDLTVHVREKLGIVGESGMGKSTVLRLLLRFWNPRGGEIRINGVPLEKTAFSELRRRIAVLEQDTLLFSGSIAENIAVGRPDASRGEICEAARRAGIHDFIQTLPQGYDTPMGQMSARLSGGERQRIGIARTMIVDPDVLVMDEPTSSLDVLHEKELLKTLADEYGDKMLILVSHRPSTLTGCTRIIRLEQGKCRPVSHADM</sequence>
<dbReference type="GO" id="GO:0008234">
    <property type="term" value="F:cysteine-type peptidase activity"/>
    <property type="evidence" value="ECO:0007669"/>
    <property type="project" value="UniProtKB-KW"/>
</dbReference>
<dbReference type="InterPro" id="IPR003439">
    <property type="entry name" value="ABC_transporter-like_ATP-bd"/>
</dbReference>
<feature type="domain" description="ABC transporter" evidence="11">
    <location>
        <begin position="331"/>
        <end position="552"/>
    </location>
</feature>
<dbReference type="GO" id="GO:0016887">
    <property type="term" value="F:ATP hydrolysis activity"/>
    <property type="evidence" value="ECO:0007669"/>
    <property type="project" value="InterPro"/>
</dbReference>
<feature type="domain" description="ABC transmembrane type-1" evidence="12">
    <location>
        <begin position="16"/>
        <end position="298"/>
    </location>
</feature>
<reference evidence="13" key="2">
    <citation type="journal article" date="2021" name="PeerJ">
        <title>Extensive microbial diversity within the chicken gut microbiome revealed by metagenomics and culture.</title>
        <authorList>
            <person name="Gilroy R."/>
            <person name="Ravi A."/>
            <person name="Getino M."/>
            <person name="Pursley I."/>
            <person name="Horton D.L."/>
            <person name="Alikhan N.F."/>
            <person name="Baker D."/>
            <person name="Gharbi K."/>
            <person name="Hall N."/>
            <person name="Watson M."/>
            <person name="Adriaenssens E.M."/>
            <person name="Foster-Nyarko E."/>
            <person name="Jarju S."/>
            <person name="Secka A."/>
            <person name="Antonio M."/>
            <person name="Oren A."/>
            <person name="Chaudhuri R.R."/>
            <person name="La Ragione R."/>
            <person name="Hildebrand F."/>
            <person name="Pallen M.J."/>
        </authorList>
    </citation>
    <scope>NUCLEOTIDE SEQUENCE</scope>
    <source>
        <strain evidence="13">CHK191-8634</strain>
    </source>
</reference>
<dbReference type="GO" id="GO:0140359">
    <property type="term" value="F:ABC-type transporter activity"/>
    <property type="evidence" value="ECO:0007669"/>
    <property type="project" value="InterPro"/>
</dbReference>
<evidence type="ECO:0000256" key="6">
    <source>
        <dbReference type="ARBA" id="ARBA00022807"/>
    </source>
</evidence>
<evidence type="ECO:0000313" key="13">
    <source>
        <dbReference type="EMBL" id="HIU43088.1"/>
    </source>
</evidence>
<dbReference type="SUPFAM" id="SSF52540">
    <property type="entry name" value="P-loop containing nucleoside triphosphate hydrolases"/>
    <property type="match status" value="1"/>
</dbReference>
<protein>
    <submittedName>
        <fullName evidence="13">ABC transporter ATP-binding protein</fullName>
    </submittedName>
</protein>
<dbReference type="PROSITE" id="PS00211">
    <property type="entry name" value="ABC_TRANSPORTER_1"/>
    <property type="match status" value="1"/>
</dbReference>
<dbReference type="InterPro" id="IPR017871">
    <property type="entry name" value="ABC_transporter-like_CS"/>
</dbReference>
<accession>A0A9D1IT53</accession>
<dbReference type="InterPro" id="IPR011527">
    <property type="entry name" value="ABC1_TM_dom"/>
</dbReference>
<dbReference type="Proteomes" id="UP000824073">
    <property type="component" value="Unassembled WGS sequence"/>
</dbReference>
<evidence type="ECO:0000256" key="9">
    <source>
        <dbReference type="ARBA" id="ARBA00023136"/>
    </source>
</evidence>
<evidence type="ECO:0000259" key="12">
    <source>
        <dbReference type="PROSITE" id="PS50929"/>
    </source>
</evidence>
<dbReference type="GO" id="GO:0005886">
    <property type="term" value="C:plasma membrane"/>
    <property type="evidence" value="ECO:0007669"/>
    <property type="project" value="UniProtKB-SubCell"/>
</dbReference>
<keyword evidence="8 10" id="KW-1133">Transmembrane helix</keyword>
<organism evidence="13 14">
    <name type="scientific">Candidatus Ventrousia excrementavium</name>
    <dbReference type="NCBI Taxonomy" id="2840961"/>
    <lineage>
        <taxon>Bacteria</taxon>
        <taxon>Bacillati</taxon>
        <taxon>Bacillota</taxon>
        <taxon>Clostridia</taxon>
        <taxon>Eubacteriales</taxon>
        <taxon>Clostridiaceae</taxon>
        <taxon>Clostridiaceae incertae sedis</taxon>
        <taxon>Candidatus Ventrousia</taxon>
    </lineage>
</organism>
<feature type="transmembrane region" description="Helical" evidence="10">
    <location>
        <begin position="245"/>
        <end position="263"/>
    </location>
</feature>
<dbReference type="Gene3D" id="1.20.1560.10">
    <property type="entry name" value="ABC transporter type 1, transmembrane domain"/>
    <property type="match status" value="1"/>
</dbReference>
<gene>
    <name evidence="13" type="ORF">IAB67_02190</name>
</gene>
<dbReference type="AlphaFoldDB" id="A0A9D1IT53"/>
<evidence type="ECO:0000256" key="3">
    <source>
        <dbReference type="ARBA" id="ARBA00022475"/>
    </source>
</evidence>
<dbReference type="InterPro" id="IPR039421">
    <property type="entry name" value="Type_1_exporter"/>
</dbReference>
<dbReference type="Pfam" id="PF00664">
    <property type="entry name" value="ABC_membrane"/>
    <property type="match status" value="1"/>
</dbReference>
<reference evidence="13" key="1">
    <citation type="submission" date="2020-10" db="EMBL/GenBank/DDBJ databases">
        <authorList>
            <person name="Gilroy R."/>
        </authorList>
    </citation>
    <scope>NUCLEOTIDE SEQUENCE</scope>
    <source>
        <strain evidence="13">CHK191-8634</strain>
    </source>
</reference>
<evidence type="ECO:0000256" key="2">
    <source>
        <dbReference type="ARBA" id="ARBA00022448"/>
    </source>
</evidence>
<keyword evidence="5" id="KW-0547">Nucleotide-binding</keyword>
<keyword evidence="6" id="KW-0788">Thiol protease</keyword>
<evidence type="ECO:0000256" key="4">
    <source>
        <dbReference type="ARBA" id="ARBA00022692"/>
    </source>
</evidence>
<feature type="transmembrane region" description="Helical" evidence="10">
    <location>
        <begin position="53"/>
        <end position="71"/>
    </location>
</feature>
<keyword evidence="3" id="KW-1003">Cell membrane</keyword>
<evidence type="ECO:0000259" key="11">
    <source>
        <dbReference type="PROSITE" id="PS50893"/>
    </source>
</evidence>
<dbReference type="InterPro" id="IPR036640">
    <property type="entry name" value="ABC1_TM_sf"/>
</dbReference>
<keyword evidence="2" id="KW-0813">Transport</keyword>
<dbReference type="PROSITE" id="PS50929">
    <property type="entry name" value="ABC_TM1F"/>
    <property type="match status" value="1"/>
</dbReference>
<evidence type="ECO:0000256" key="10">
    <source>
        <dbReference type="SAM" id="Phobius"/>
    </source>
</evidence>
<keyword evidence="4 10" id="KW-0812">Transmembrane</keyword>
<keyword evidence="6" id="KW-0378">Hydrolase</keyword>
<dbReference type="Gene3D" id="3.40.50.300">
    <property type="entry name" value="P-loop containing nucleotide triphosphate hydrolases"/>
    <property type="match status" value="1"/>
</dbReference>
<dbReference type="InterPro" id="IPR027417">
    <property type="entry name" value="P-loop_NTPase"/>
</dbReference>
<feature type="transmembrane region" description="Helical" evidence="10">
    <location>
        <begin position="124"/>
        <end position="147"/>
    </location>
</feature>
<evidence type="ECO:0000256" key="1">
    <source>
        <dbReference type="ARBA" id="ARBA00004651"/>
    </source>
</evidence>
<comment type="subcellular location">
    <subcellularLocation>
        <location evidence="1">Cell membrane</location>
        <topology evidence="1">Multi-pass membrane protein</topology>
    </subcellularLocation>
</comment>
<dbReference type="InterPro" id="IPR003593">
    <property type="entry name" value="AAA+_ATPase"/>
</dbReference>
<dbReference type="SUPFAM" id="SSF90123">
    <property type="entry name" value="ABC transporter transmembrane region"/>
    <property type="match status" value="1"/>
</dbReference>
<name>A0A9D1IT53_9CLOT</name>
<dbReference type="FunFam" id="3.40.50.300:FF:000299">
    <property type="entry name" value="ABC transporter ATP-binding protein/permease"/>
    <property type="match status" value="1"/>
</dbReference>
<keyword evidence="7 13" id="KW-0067">ATP-binding</keyword>
<feature type="transmembrane region" description="Helical" evidence="10">
    <location>
        <begin position="153"/>
        <end position="177"/>
    </location>
</feature>